<proteinExistence type="predicted"/>
<protein>
    <submittedName>
        <fullName evidence="2">Uncharacterized protein</fullName>
    </submittedName>
</protein>
<accession>A0A2A6FQ94</accession>
<feature type="region of interest" description="Disordered" evidence="1">
    <location>
        <begin position="1"/>
        <end position="21"/>
    </location>
</feature>
<sequence length="62" mass="6532">MVPNTRDDAPEPLTPVHTDSRLCSVGLSPALTPVHARNQGVKVSTETSPGLFLRAPRAALVS</sequence>
<dbReference type="AlphaFoldDB" id="A0A2A6FQ94"/>
<evidence type="ECO:0000313" key="3">
    <source>
        <dbReference type="Proteomes" id="UP000219994"/>
    </source>
</evidence>
<evidence type="ECO:0000256" key="1">
    <source>
        <dbReference type="SAM" id="MobiDB-lite"/>
    </source>
</evidence>
<name>A0A2A6FQ94_9MICO</name>
<dbReference type="EMBL" id="NAEP01000050">
    <property type="protein sequence ID" value="PDQ34583.1"/>
    <property type="molecule type" value="Genomic_DNA"/>
</dbReference>
<gene>
    <name evidence="2" type="ORF">B5766_10360</name>
</gene>
<dbReference type="Proteomes" id="UP000219994">
    <property type="component" value="Unassembled WGS sequence"/>
</dbReference>
<organism evidence="2 3">
    <name type="scientific">Candidatus Lumbricidiphila eiseniae</name>
    <dbReference type="NCBI Taxonomy" id="1969409"/>
    <lineage>
        <taxon>Bacteria</taxon>
        <taxon>Bacillati</taxon>
        <taxon>Actinomycetota</taxon>
        <taxon>Actinomycetes</taxon>
        <taxon>Micrococcales</taxon>
        <taxon>Microbacteriaceae</taxon>
        <taxon>Candidatus Lumbricidiphila</taxon>
    </lineage>
</organism>
<reference evidence="3" key="1">
    <citation type="submission" date="2017-03" db="EMBL/GenBank/DDBJ databases">
        <authorList>
            <person name="Lund M.B."/>
        </authorList>
    </citation>
    <scope>NUCLEOTIDE SEQUENCE [LARGE SCALE GENOMIC DNA]</scope>
</reference>
<evidence type="ECO:0000313" key="2">
    <source>
        <dbReference type="EMBL" id="PDQ34583.1"/>
    </source>
</evidence>
<comment type="caution">
    <text evidence="2">The sequence shown here is derived from an EMBL/GenBank/DDBJ whole genome shotgun (WGS) entry which is preliminary data.</text>
</comment>